<reference evidence="2" key="1">
    <citation type="submission" date="2022-07" db="EMBL/GenBank/DDBJ databases">
        <title>Genome Sequence of Xylaria arbuscula.</title>
        <authorList>
            <person name="Buettner E."/>
        </authorList>
    </citation>
    <scope>NUCLEOTIDE SEQUENCE</scope>
    <source>
        <strain evidence="2">VT107</strain>
    </source>
</reference>
<evidence type="ECO:0000313" key="3">
    <source>
        <dbReference type="Proteomes" id="UP001148614"/>
    </source>
</evidence>
<accession>A0A9W8TQ46</accession>
<protein>
    <submittedName>
        <fullName evidence="2">Uncharacterized protein</fullName>
    </submittedName>
</protein>
<dbReference type="AlphaFoldDB" id="A0A9W8TQ46"/>
<name>A0A9W8TQ46_9PEZI</name>
<feature type="region of interest" description="Disordered" evidence="1">
    <location>
        <begin position="1"/>
        <end position="24"/>
    </location>
</feature>
<dbReference type="EMBL" id="JANPWZ010000422">
    <property type="protein sequence ID" value="KAJ3577151.1"/>
    <property type="molecule type" value="Genomic_DNA"/>
</dbReference>
<comment type="caution">
    <text evidence="2">The sequence shown here is derived from an EMBL/GenBank/DDBJ whole genome shotgun (WGS) entry which is preliminary data.</text>
</comment>
<dbReference type="Proteomes" id="UP001148614">
    <property type="component" value="Unassembled WGS sequence"/>
</dbReference>
<gene>
    <name evidence="2" type="ORF">NPX13_g3414</name>
</gene>
<feature type="compositionally biased region" description="Polar residues" evidence="1">
    <location>
        <begin position="10"/>
        <end position="24"/>
    </location>
</feature>
<proteinExistence type="predicted"/>
<keyword evidence="3" id="KW-1185">Reference proteome</keyword>
<organism evidence="2 3">
    <name type="scientific">Xylaria arbuscula</name>
    <dbReference type="NCBI Taxonomy" id="114810"/>
    <lineage>
        <taxon>Eukaryota</taxon>
        <taxon>Fungi</taxon>
        <taxon>Dikarya</taxon>
        <taxon>Ascomycota</taxon>
        <taxon>Pezizomycotina</taxon>
        <taxon>Sordariomycetes</taxon>
        <taxon>Xylariomycetidae</taxon>
        <taxon>Xylariales</taxon>
        <taxon>Xylariaceae</taxon>
        <taxon>Xylaria</taxon>
    </lineage>
</organism>
<sequence length="167" mass="18502">MLNIADSTEKQLSSNSSLVQYANSESSSTRIYTGEYRTPYRERIQRLRGLKGASYTLPPENRGKHQGTTPRTPLRLRASATPMTCPKHPGTPCKCDLGESYQPGKQASNCGFLLSKRSRVRGNEIVMPCLGISKQENEEARDYRLYVTTISMALPATPVTRTTAADD</sequence>
<evidence type="ECO:0000313" key="2">
    <source>
        <dbReference type="EMBL" id="KAJ3577151.1"/>
    </source>
</evidence>
<feature type="region of interest" description="Disordered" evidence="1">
    <location>
        <begin position="53"/>
        <end position="72"/>
    </location>
</feature>
<evidence type="ECO:0000256" key="1">
    <source>
        <dbReference type="SAM" id="MobiDB-lite"/>
    </source>
</evidence>